<accession>A0A7S4BLI3</accession>
<dbReference type="PANTHER" id="PTHR46381">
    <property type="entry name" value="MKPA PROTEIN"/>
    <property type="match status" value="1"/>
</dbReference>
<feature type="compositionally biased region" description="Low complexity" evidence="1">
    <location>
        <begin position="60"/>
        <end position="69"/>
    </location>
</feature>
<organism evidence="4">
    <name type="scientific">Chrysotila carterae</name>
    <name type="common">Marine alga</name>
    <name type="synonym">Syracosphaera carterae</name>
    <dbReference type="NCBI Taxonomy" id="13221"/>
    <lineage>
        <taxon>Eukaryota</taxon>
        <taxon>Haptista</taxon>
        <taxon>Haptophyta</taxon>
        <taxon>Prymnesiophyceae</taxon>
        <taxon>Isochrysidales</taxon>
        <taxon>Isochrysidaceae</taxon>
        <taxon>Chrysotila</taxon>
    </lineage>
</organism>
<reference evidence="4" key="1">
    <citation type="submission" date="2021-01" db="EMBL/GenBank/DDBJ databases">
        <authorList>
            <person name="Corre E."/>
            <person name="Pelletier E."/>
            <person name="Niang G."/>
            <person name="Scheremetjew M."/>
            <person name="Finn R."/>
            <person name="Kale V."/>
            <person name="Holt S."/>
            <person name="Cochrane G."/>
            <person name="Meng A."/>
            <person name="Brown T."/>
            <person name="Cohen L."/>
        </authorList>
    </citation>
    <scope>NUCLEOTIDE SEQUENCE</scope>
    <source>
        <strain evidence="4">CCMP645</strain>
    </source>
</reference>
<feature type="domain" description="Tyrosine-protein phosphatase" evidence="2">
    <location>
        <begin position="147"/>
        <end position="292"/>
    </location>
</feature>
<dbReference type="EMBL" id="HBIZ01035202">
    <property type="protein sequence ID" value="CAE0769808.1"/>
    <property type="molecule type" value="Transcribed_RNA"/>
</dbReference>
<dbReference type="SUPFAM" id="SSF52799">
    <property type="entry name" value="(Phosphotyrosine protein) phosphatases II"/>
    <property type="match status" value="1"/>
</dbReference>
<dbReference type="Pfam" id="PF00782">
    <property type="entry name" value="DSPc"/>
    <property type="match status" value="1"/>
</dbReference>
<evidence type="ECO:0000256" key="1">
    <source>
        <dbReference type="SAM" id="MobiDB-lite"/>
    </source>
</evidence>
<sequence>MERSSKRSHSAAFEAGRDDSPQRPPPLILRTSSCASDSEGDARGSTAFRRPPRLSQLACSNSNRSRNSSPLIGPAVTKAARRGHRPPPIRTHGHSTDSETSNVEVHGPLPPPSGRKRSGASTWTITGVNHPDHIRANASRTTRAAHEMSEVLPRLYVGSVVAARSRAVLCSHGISHVLNCCTLPNAHENTPGGPKYLQLNLSDSASDLPRMHSAITEGVQFIHAALGSGGSVLVHCHRGISRSCTLVIAYMIWSNRDSLDAAFARVRKHRPVCDPNLNYLCSLKEWEQEVLRAAPPKPLPKAALLRTRSGGMRATRGGESRGNERSGALEGRCRRSLYPESGADPGSPMVAPRLSALSRLGCAARTASEAMAGDGTMLRRTPVGAAGGRGADEGAAATVAATVAAAMAAPASQAALQAAVDAARAAPATMPVAVTGAESTPAPAGSVSKTGQEAAAAAATSDCTGTSLRLDPDAPHRAGLSETNGTSSSQVLRPADEHASVPQLVSASSLGTSSSGTTGGGSATEAPAAHDAPPLASSMQGSSADAHALPSLNRSSATLSGDANRTHDSAEPNQAAPGALVSALPLPPTPRGPSASGAFANWPFPPRPSEPTPPSQPATLSTSAPPAAREVAVAAAPSCSSSSVSTLASSQLPTPCSSPPPTASTVQRPQLLHSSSLLSMQSLARGGMGGTAPPCKPPPFSKLRRSKSC</sequence>
<dbReference type="PROSITE" id="PS50056">
    <property type="entry name" value="TYR_PHOSPHATASE_2"/>
    <property type="match status" value="1"/>
</dbReference>
<dbReference type="InterPro" id="IPR029021">
    <property type="entry name" value="Prot-tyrosine_phosphatase-like"/>
</dbReference>
<evidence type="ECO:0000313" key="4">
    <source>
        <dbReference type="EMBL" id="CAE0769808.1"/>
    </source>
</evidence>
<protein>
    <recommendedName>
        <fullName evidence="5">Protein-serine/threonine phosphatase</fullName>
    </recommendedName>
</protein>
<feature type="compositionally biased region" description="Pro residues" evidence="1">
    <location>
        <begin position="603"/>
        <end position="616"/>
    </location>
</feature>
<dbReference type="AlphaFoldDB" id="A0A7S4BLI3"/>
<dbReference type="Gene3D" id="3.90.190.10">
    <property type="entry name" value="Protein tyrosine phosphatase superfamily"/>
    <property type="match status" value="1"/>
</dbReference>
<feature type="region of interest" description="Disordered" evidence="1">
    <location>
        <begin position="1"/>
        <end position="128"/>
    </location>
</feature>
<feature type="region of interest" description="Disordered" evidence="1">
    <location>
        <begin position="554"/>
        <end position="573"/>
    </location>
</feature>
<dbReference type="SMART" id="SM00195">
    <property type="entry name" value="DSPc"/>
    <property type="match status" value="1"/>
</dbReference>
<dbReference type="PROSITE" id="PS50054">
    <property type="entry name" value="TYR_PHOSPHATASE_DUAL"/>
    <property type="match status" value="1"/>
</dbReference>
<feature type="region of interest" description="Disordered" evidence="1">
    <location>
        <begin position="310"/>
        <end position="330"/>
    </location>
</feature>
<feature type="compositionally biased region" description="Polar residues" evidence="1">
    <location>
        <begin position="554"/>
        <end position="563"/>
    </location>
</feature>
<dbReference type="InterPro" id="IPR020422">
    <property type="entry name" value="TYR_PHOSPHATASE_DUAL_dom"/>
</dbReference>
<feature type="domain" description="Tyrosine specific protein phosphatases" evidence="3">
    <location>
        <begin position="213"/>
        <end position="271"/>
    </location>
</feature>
<feature type="compositionally biased region" description="Low complexity" evidence="1">
    <location>
        <begin position="671"/>
        <end position="683"/>
    </location>
</feature>
<proteinExistence type="predicted"/>
<feature type="region of interest" description="Disordered" evidence="1">
    <location>
        <begin position="458"/>
        <end position="547"/>
    </location>
</feature>
<feature type="compositionally biased region" description="Polar residues" evidence="1">
    <location>
        <begin position="481"/>
        <end position="491"/>
    </location>
</feature>
<dbReference type="InterPro" id="IPR000340">
    <property type="entry name" value="Dual-sp_phosphatase_cat-dom"/>
</dbReference>
<gene>
    <name evidence="4" type="ORF">PCAR00345_LOCUS22420</name>
</gene>
<feature type="compositionally biased region" description="Low complexity" evidence="1">
    <location>
        <begin position="617"/>
        <end position="655"/>
    </location>
</feature>
<evidence type="ECO:0000259" key="3">
    <source>
        <dbReference type="PROSITE" id="PS50056"/>
    </source>
</evidence>
<name>A0A7S4BLI3_CHRCT</name>
<dbReference type="CDD" id="cd14498">
    <property type="entry name" value="DSP"/>
    <property type="match status" value="1"/>
</dbReference>
<evidence type="ECO:0000259" key="2">
    <source>
        <dbReference type="PROSITE" id="PS50054"/>
    </source>
</evidence>
<feature type="region of interest" description="Disordered" evidence="1">
    <location>
        <begin position="580"/>
        <end position="709"/>
    </location>
</feature>
<dbReference type="PANTHER" id="PTHR46381:SF2">
    <property type="entry name" value="MAP KINASE PHOSPHATASE"/>
    <property type="match status" value="1"/>
</dbReference>
<dbReference type="InterPro" id="IPR000387">
    <property type="entry name" value="Tyr_Pase_dom"/>
</dbReference>
<evidence type="ECO:0008006" key="5">
    <source>
        <dbReference type="Google" id="ProtNLM"/>
    </source>
</evidence>
<feature type="compositionally biased region" description="Low complexity" evidence="1">
    <location>
        <begin position="506"/>
        <end position="516"/>
    </location>
</feature>
<feature type="compositionally biased region" description="Basic residues" evidence="1">
    <location>
        <begin position="79"/>
        <end position="93"/>
    </location>
</feature>